<proteinExistence type="predicted"/>
<evidence type="ECO:0000313" key="1">
    <source>
        <dbReference type="EMBL" id="QHT35133.1"/>
    </source>
</evidence>
<organism evidence="1">
    <name type="scientific">viral metagenome</name>
    <dbReference type="NCBI Taxonomy" id="1070528"/>
    <lineage>
        <taxon>unclassified sequences</taxon>
        <taxon>metagenomes</taxon>
        <taxon>organismal metagenomes</taxon>
    </lineage>
</organism>
<name>A0A6C0F3C5_9ZZZZ</name>
<sequence length="179" mass="20773">MVVDYIVIILIALFVFYPDRMIPFSHTSLGRLLAISLIVYYTKLDRTVGLFLCVSTIYYYQQDNFEHMLNVSEGFLWDMTLTPYEPEVYKRLNAELLNNQKMFRESHCSAGTLVKKGVPVKIEMAEHVFPELAFEDTPCNPCASNCKFSIISKKLKLEEDLIRPKDSNDTIFSWPIIKK</sequence>
<dbReference type="EMBL" id="MN739013">
    <property type="protein sequence ID" value="QHT35133.1"/>
    <property type="molecule type" value="Genomic_DNA"/>
</dbReference>
<reference evidence="1" key="1">
    <citation type="journal article" date="2020" name="Nature">
        <title>Giant virus diversity and host interactions through global metagenomics.</title>
        <authorList>
            <person name="Schulz F."/>
            <person name="Roux S."/>
            <person name="Paez-Espino D."/>
            <person name="Jungbluth S."/>
            <person name="Walsh D.A."/>
            <person name="Denef V.J."/>
            <person name="McMahon K.D."/>
            <person name="Konstantinidis K.T."/>
            <person name="Eloe-Fadrosh E.A."/>
            <person name="Kyrpides N.C."/>
            <person name="Woyke T."/>
        </authorList>
    </citation>
    <scope>NUCLEOTIDE SEQUENCE</scope>
    <source>
        <strain evidence="1">GVMAG-M-3300009180-1</strain>
    </source>
</reference>
<dbReference type="AlphaFoldDB" id="A0A6C0F3C5"/>
<protein>
    <submittedName>
        <fullName evidence="1">Uncharacterized protein</fullName>
    </submittedName>
</protein>
<accession>A0A6C0F3C5</accession>